<evidence type="ECO:0000313" key="1">
    <source>
        <dbReference type="EMBL" id="KAB7706514.1"/>
    </source>
</evidence>
<dbReference type="InterPro" id="IPR029069">
    <property type="entry name" value="HotDog_dom_sf"/>
</dbReference>
<dbReference type="PANTHER" id="PTHR31793">
    <property type="entry name" value="4-HYDROXYBENZOYL-COA THIOESTERASE FAMILY MEMBER"/>
    <property type="match status" value="1"/>
</dbReference>
<dbReference type="Pfam" id="PF13279">
    <property type="entry name" value="4HBT_2"/>
    <property type="match status" value="1"/>
</dbReference>
<keyword evidence="2" id="KW-1185">Reference proteome</keyword>
<proteinExistence type="predicted"/>
<dbReference type="Gene3D" id="3.10.129.10">
    <property type="entry name" value="Hotdog Thioesterase"/>
    <property type="match status" value="1"/>
</dbReference>
<dbReference type="Proteomes" id="UP000429595">
    <property type="component" value="Unassembled WGS sequence"/>
</dbReference>
<dbReference type="SUPFAM" id="SSF54637">
    <property type="entry name" value="Thioesterase/thiol ester dehydrase-isomerase"/>
    <property type="match status" value="1"/>
</dbReference>
<dbReference type="GO" id="GO:0047617">
    <property type="term" value="F:fatty acyl-CoA hydrolase activity"/>
    <property type="evidence" value="ECO:0007669"/>
    <property type="project" value="TreeGrafter"/>
</dbReference>
<name>A0A6I1FJE4_9BACI</name>
<comment type="caution">
    <text evidence="1">The sequence shown here is derived from an EMBL/GenBank/DDBJ whole genome shotgun (WGS) entry which is preliminary data.</text>
</comment>
<sequence>MLKLNENWMILKDHVREEWLDYNGHMNDAEYARAFSWAGFRWMEDVGFNDDFRKKHQYTIFTLESHICYLAEMNRNEPFEVSLQLLDYDEKRVHFFFVLFGEDGKRAATCEQMLIGIDQNIRRPAPFPAELFEKIESLGKRQADLPQPKEAGREIGIRRKN</sequence>
<dbReference type="CDD" id="cd00586">
    <property type="entry name" value="4HBT"/>
    <property type="match status" value="1"/>
</dbReference>
<protein>
    <submittedName>
        <fullName evidence="1">Thioesterase</fullName>
    </submittedName>
</protein>
<dbReference type="InterPro" id="IPR050563">
    <property type="entry name" value="4-hydroxybenzoyl-CoA_TE"/>
</dbReference>
<dbReference type="EMBL" id="WEIO01000005">
    <property type="protein sequence ID" value="KAB7706514.1"/>
    <property type="molecule type" value="Genomic_DNA"/>
</dbReference>
<organism evidence="1 2">
    <name type="scientific">Bacillus aerolatus</name>
    <dbReference type="NCBI Taxonomy" id="2653354"/>
    <lineage>
        <taxon>Bacteria</taxon>
        <taxon>Bacillati</taxon>
        <taxon>Bacillota</taxon>
        <taxon>Bacilli</taxon>
        <taxon>Bacillales</taxon>
        <taxon>Bacillaceae</taxon>
        <taxon>Bacillus</taxon>
    </lineage>
</organism>
<gene>
    <name evidence="1" type="ORF">F9802_09935</name>
</gene>
<dbReference type="PANTHER" id="PTHR31793:SF2">
    <property type="entry name" value="BLR1345 PROTEIN"/>
    <property type="match status" value="1"/>
</dbReference>
<dbReference type="AlphaFoldDB" id="A0A6I1FJE4"/>
<reference evidence="1 2" key="1">
    <citation type="submission" date="2019-10" db="EMBL/GenBank/DDBJ databases">
        <title>Bacillus aerolatum sp. nov., isolated from bioaerosol of sport playgrounds.</title>
        <authorList>
            <person name="Chen P."/>
            <person name="Zhang G."/>
        </authorList>
    </citation>
    <scope>NUCLEOTIDE SEQUENCE [LARGE SCALE GENOMIC DNA]</scope>
    <source>
        <strain evidence="1 2">CX253</strain>
    </source>
</reference>
<accession>A0A6I1FJE4</accession>
<evidence type="ECO:0000313" key="2">
    <source>
        <dbReference type="Proteomes" id="UP000429595"/>
    </source>
</evidence>